<dbReference type="GO" id="GO:0005576">
    <property type="term" value="C:extracellular region"/>
    <property type="evidence" value="ECO:0007669"/>
    <property type="project" value="UniProtKB-SubCell"/>
</dbReference>
<keyword evidence="7" id="KW-0677">Repeat</keyword>
<dbReference type="Gene3D" id="1.20.58.360">
    <property type="entry name" value="Shigella T3SS effector IpaH defines"/>
    <property type="match status" value="1"/>
</dbReference>
<keyword evidence="9 11" id="KW-0832">Ubl conjugation</keyword>
<dbReference type="EMBL" id="UGSJ01000001">
    <property type="protein sequence ID" value="SUA90882.1"/>
    <property type="molecule type" value="Genomic_DNA"/>
</dbReference>
<dbReference type="Proteomes" id="UP000035086">
    <property type="component" value="Chromosome"/>
</dbReference>
<organism evidence="14 16">
    <name type="scientific">Pandoraea pulmonicola</name>
    <dbReference type="NCBI Taxonomy" id="93221"/>
    <lineage>
        <taxon>Bacteria</taxon>
        <taxon>Pseudomonadati</taxon>
        <taxon>Pseudomonadota</taxon>
        <taxon>Betaproteobacteria</taxon>
        <taxon>Burkholderiales</taxon>
        <taxon>Burkholderiaceae</taxon>
        <taxon>Pandoraea</taxon>
    </lineage>
</organism>
<dbReference type="GO" id="GO:0004842">
    <property type="term" value="F:ubiquitin-protein transferase activity"/>
    <property type="evidence" value="ECO:0007669"/>
    <property type="project" value="UniProtKB-UniRule"/>
</dbReference>
<reference evidence="15" key="1">
    <citation type="submission" date="2014-12" db="EMBL/GenBank/DDBJ databases">
        <title>Complete Genome Sequencing of Pandoraea pulmonicola DSM 16583.</title>
        <authorList>
            <person name="Chan K.-G."/>
        </authorList>
    </citation>
    <scope>NUCLEOTIDE SEQUENCE [LARGE SCALE GENOMIC DNA]</scope>
    <source>
        <strain evidence="15">DSM 16583</strain>
    </source>
</reference>
<dbReference type="InterPro" id="IPR051071">
    <property type="entry name" value="LRR-bact_E3_ubiq_ligases"/>
</dbReference>
<dbReference type="KEGG" id="ppul:RO07_09425"/>
<evidence type="ECO:0000313" key="14">
    <source>
        <dbReference type="EMBL" id="SUA90882.1"/>
    </source>
</evidence>
<keyword evidence="5" id="KW-0433">Leucine-rich repeat</keyword>
<evidence type="ECO:0000256" key="2">
    <source>
        <dbReference type="ARBA" id="ARBA00004613"/>
    </source>
</evidence>
<dbReference type="Pfam" id="PF14496">
    <property type="entry name" value="NEL"/>
    <property type="match status" value="1"/>
</dbReference>
<dbReference type="EC" id="6.3.2.-" evidence="14"/>
<comment type="subcellular location">
    <subcellularLocation>
        <location evidence="1">Host cytoplasm</location>
    </subcellularLocation>
    <subcellularLocation>
        <location evidence="2">Secreted</location>
    </subcellularLocation>
</comment>
<reference evidence="13" key="2">
    <citation type="submission" date="2016-11" db="EMBL/GenBank/DDBJ databases">
        <title>Complete Genome Sequencing of Pandoraea pulmonicola DSM 16583.</title>
        <authorList>
            <person name="Chan K.-G."/>
        </authorList>
    </citation>
    <scope>NUCLEOTIDE SEQUENCE</scope>
    <source>
        <strain evidence="13">DSM 16583</strain>
    </source>
</reference>
<gene>
    <name evidence="14" type="primary">sspH2_2</name>
    <name evidence="14" type="ORF">NCTC13159_02369</name>
    <name evidence="13" type="ORF">RO07_09425</name>
</gene>
<dbReference type="EMBL" id="CP010310">
    <property type="protein sequence ID" value="APD13283.1"/>
    <property type="molecule type" value="Genomic_DNA"/>
</dbReference>
<keyword evidence="8 11" id="KW-0833">Ubl conjugation pathway</keyword>
<evidence type="ECO:0000256" key="5">
    <source>
        <dbReference type="ARBA" id="ARBA00022614"/>
    </source>
</evidence>
<keyword evidence="10 11" id="KW-1035">Host cytoplasm</keyword>
<dbReference type="Gene3D" id="1.20.1270.130">
    <property type="entry name" value="Shigella T3SS effector IpaH domain"/>
    <property type="match status" value="1"/>
</dbReference>
<evidence type="ECO:0000256" key="1">
    <source>
        <dbReference type="ARBA" id="ARBA00004192"/>
    </source>
</evidence>
<dbReference type="PROSITE" id="PS52053">
    <property type="entry name" value="NEL"/>
    <property type="match status" value="1"/>
</dbReference>
<evidence type="ECO:0000313" key="16">
    <source>
        <dbReference type="Proteomes" id="UP000254589"/>
    </source>
</evidence>
<dbReference type="InterPro" id="IPR032675">
    <property type="entry name" value="LRR_dom_sf"/>
</dbReference>
<evidence type="ECO:0000313" key="15">
    <source>
        <dbReference type="Proteomes" id="UP000035086"/>
    </source>
</evidence>
<evidence type="ECO:0000256" key="9">
    <source>
        <dbReference type="ARBA" id="ARBA00022843"/>
    </source>
</evidence>
<dbReference type="Proteomes" id="UP000254589">
    <property type="component" value="Unassembled WGS sequence"/>
</dbReference>
<keyword evidence="6 11" id="KW-0808">Transferase</keyword>
<evidence type="ECO:0000256" key="4">
    <source>
        <dbReference type="ARBA" id="ARBA00022525"/>
    </source>
</evidence>
<comment type="similarity">
    <text evidence="3 11">Belongs to the LRR-containing bacterial E3 ligase family.</text>
</comment>
<dbReference type="AlphaFoldDB" id="A0AAJ4ZCP9"/>
<evidence type="ECO:0000313" key="13">
    <source>
        <dbReference type="EMBL" id="APD13283.1"/>
    </source>
</evidence>
<dbReference type="InterPro" id="IPR029487">
    <property type="entry name" value="NEL_dom"/>
</dbReference>
<keyword evidence="4 11" id="KW-0964">Secreted</keyword>
<dbReference type="Gene3D" id="1.20.58.90">
    <property type="match status" value="1"/>
</dbReference>
<dbReference type="Gene3D" id="3.80.10.10">
    <property type="entry name" value="Ribonuclease Inhibitor"/>
    <property type="match status" value="1"/>
</dbReference>
<feature type="domain" description="NEL" evidence="12">
    <location>
        <begin position="426"/>
        <end position="720"/>
    </location>
</feature>
<feature type="active site" description="Glycyl thioester intermediate" evidence="11">
    <location>
        <position position="507"/>
    </location>
</feature>
<accession>A0AAJ4ZCP9</accession>
<sequence>MLEYAGQRDDPDYERRCAALLAALAWTHRQSSQTGGADIESVYQAVTQHLERSCREGVDVEALVDALANLGLENARGGRSREPSPAHVKLARDVLATLETRVNAGQLLREMIADFPAGQAGDGSGIDELYRYSLTAWVAFAPWGVKREHRAIAKDRILNMVGGELGLDGLRLGSLPELPAGLARLDARRNELIHLPELPAGLTRLDVRDNGLIHLPELPADLTTLDVGCNRRLCKLPALPAGLKTLVADWNRLFELPMLPTGLAVLNVYANRLSELPALPESIKTLDVSCNRLTHWPALPAGLTTLDVSYTRLTHLPALPAGLEELDVSGNQLAQLPELPAGLKKLWADSSQLTVLPTLPASLTTLHVPSNRLAHLPPSVFSMPYEGHVNAEDNSFLPEFLKQAHTVMLAPGYNGPQIRFSKAFRLVDGAVRDWLSNDEQTQIRRWQAHSEEAHAAVFARFLIRLKADVNDNAEFKAGVAKWLTKLSQDGELRRLTFRAVQGATEACEDRVALTYNDLTKLSHAHAVSRGDYDNRIVEIVERGRGAFRLDALEKIARKKALAVRRNHEIEVYLAYQVKLRDQLHLPTDIANMHYFNYSRVTPQDLESAEQEVLSREREEFPQYFLVEWEPWQQVLARLNPEGVERAHQKLQDMLPSYDREVAARLASLGLPEDHETQAQVGVNLMKTQQLAVYGELTRELLRKRGEEALMDRILGEADRS</sequence>
<reference evidence="14 16" key="3">
    <citation type="submission" date="2018-06" db="EMBL/GenBank/DDBJ databases">
        <authorList>
            <consortium name="Pathogen Informatics"/>
            <person name="Doyle S."/>
        </authorList>
    </citation>
    <scope>NUCLEOTIDE SEQUENCE [LARGE SCALE GENOMIC DNA]</scope>
    <source>
        <strain evidence="14 16">NCTC13159</strain>
    </source>
</reference>
<evidence type="ECO:0000256" key="6">
    <source>
        <dbReference type="ARBA" id="ARBA00022679"/>
    </source>
</evidence>
<evidence type="ECO:0000256" key="7">
    <source>
        <dbReference type="ARBA" id="ARBA00022737"/>
    </source>
</evidence>
<evidence type="ECO:0000259" key="12">
    <source>
        <dbReference type="PROSITE" id="PS52053"/>
    </source>
</evidence>
<name>A0AAJ4ZCP9_PANPU</name>
<proteinExistence type="inferred from homology"/>
<dbReference type="PANTHER" id="PTHR47114:SF2">
    <property type="entry name" value="OLIGODENDROCYTE-MYELIN GLYCOPROTEIN"/>
    <property type="match status" value="1"/>
</dbReference>
<dbReference type="InterPro" id="IPR001611">
    <property type="entry name" value="Leu-rich_rpt"/>
</dbReference>
<evidence type="ECO:0000256" key="11">
    <source>
        <dbReference type="PROSITE-ProRule" id="PRU01398"/>
    </source>
</evidence>
<dbReference type="GO" id="GO:0016567">
    <property type="term" value="P:protein ubiquitination"/>
    <property type="evidence" value="ECO:0007669"/>
    <property type="project" value="InterPro"/>
</dbReference>
<dbReference type="PANTHER" id="PTHR47114">
    <property type="match status" value="1"/>
</dbReference>
<evidence type="ECO:0000256" key="10">
    <source>
        <dbReference type="ARBA" id="ARBA00023200"/>
    </source>
</evidence>
<dbReference type="SMART" id="SM00364">
    <property type="entry name" value="LRR_BAC"/>
    <property type="match status" value="10"/>
</dbReference>
<dbReference type="GO" id="GO:0030430">
    <property type="term" value="C:host cell cytoplasm"/>
    <property type="evidence" value="ECO:0007669"/>
    <property type="project" value="UniProtKB-SubCell"/>
</dbReference>
<keyword evidence="15" id="KW-1185">Reference proteome</keyword>
<dbReference type="PROSITE" id="PS51450">
    <property type="entry name" value="LRR"/>
    <property type="match status" value="1"/>
</dbReference>
<protein>
    <submittedName>
        <fullName evidence="14">E3 ubiquitin-protein ligase sspH2</fullName>
        <ecNumber evidence="14">6.3.2.-</ecNumber>
    </submittedName>
</protein>
<evidence type="ECO:0000256" key="3">
    <source>
        <dbReference type="ARBA" id="ARBA00009868"/>
    </source>
</evidence>
<evidence type="ECO:0000256" key="8">
    <source>
        <dbReference type="ARBA" id="ARBA00022786"/>
    </source>
</evidence>
<dbReference type="SUPFAM" id="SSF52058">
    <property type="entry name" value="L domain-like"/>
    <property type="match status" value="1"/>
</dbReference>
<comment type="PTM">
    <text evidence="11">Ubiquitinated in the presence of host E1 ubiquitin-activating enzyme, E2 ubiquitin-conjugating enzyme and ubiquitin.</text>
</comment>